<evidence type="ECO:0000313" key="1">
    <source>
        <dbReference type="EMBL" id="KKL46488.1"/>
    </source>
</evidence>
<name>A0A0F9CAS3_9ZZZZ</name>
<organism evidence="1">
    <name type="scientific">marine sediment metagenome</name>
    <dbReference type="NCBI Taxonomy" id="412755"/>
    <lineage>
        <taxon>unclassified sequences</taxon>
        <taxon>metagenomes</taxon>
        <taxon>ecological metagenomes</taxon>
    </lineage>
</organism>
<feature type="non-terminal residue" evidence="1">
    <location>
        <position position="78"/>
    </location>
</feature>
<comment type="caution">
    <text evidence="1">The sequence shown here is derived from an EMBL/GenBank/DDBJ whole genome shotgun (WGS) entry which is preliminary data.</text>
</comment>
<gene>
    <name evidence="1" type="ORF">LCGC14_2345100</name>
</gene>
<sequence>MKRYSCGNPKCRGYDIFHTGGGTVGHAEYGIERCDICSNYGNDSEAVLKFVADLERGEDWALRIATKFLEFHQTGDIK</sequence>
<reference evidence="1" key="1">
    <citation type="journal article" date="2015" name="Nature">
        <title>Complex archaea that bridge the gap between prokaryotes and eukaryotes.</title>
        <authorList>
            <person name="Spang A."/>
            <person name="Saw J.H."/>
            <person name="Jorgensen S.L."/>
            <person name="Zaremba-Niedzwiedzka K."/>
            <person name="Martijn J."/>
            <person name="Lind A.E."/>
            <person name="van Eijk R."/>
            <person name="Schleper C."/>
            <person name="Guy L."/>
            <person name="Ettema T.J."/>
        </authorList>
    </citation>
    <scope>NUCLEOTIDE SEQUENCE</scope>
</reference>
<accession>A0A0F9CAS3</accession>
<proteinExistence type="predicted"/>
<protein>
    <submittedName>
        <fullName evidence="1">Uncharacterized protein</fullName>
    </submittedName>
</protein>
<dbReference type="EMBL" id="LAZR01034013">
    <property type="protein sequence ID" value="KKL46488.1"/>
    <property type="molecule type" value="Genomic_DNA"/>
</dbReference>
<dbReference type="AlphaFoldDB" id="A0A0F9CAS3"/>